<dbReference type="HAMAP" id="MF_00688">
    <property type="entry name" value="Leu_Phe_trans"/>
    <property type="match status" value="1"/>
</dbReference>
<evidence type="ECO:0000256" key="11">
    <source>
        <dbReference type="ARBA" id="ARBA00074372"/>
    </source>
</evidence>
<organism evidence="16">
    <name type="scientific">Desulfatirhabdium butyrativorans</name>
    <dbReference type="NCBI Taxonomy" id="340467"/>
    <lineage>
        <taxon>Bacteria</taxon>
        <taxon>Pseudomonadati</taxon>
        <taxon>Thermodesulfobacteriota</taxon>
        <taxon>Desulfobacteria</taxon>
        <taxon>Desulfobacterales</taxon>
        <taxon>Desulfatirhabdiaceae</taxon>
        <taxon>Desulfatirhabdium</taxon>
    </lineage>
</organism>
<evidence type="ECO:0000256" key="5">
    <source>
        <dbReference type="ARBA" id="ARBA00050607"/>
    </source>
</evidence>
<evidence type="ECO:0000256" key="13">
    <source>
        <dbReference type="ARBA" id="ARBA00077165"/>
    </source>
</evidence>
<sequence length="244" mass="27626">MTVVLLDDTLRFPPPRIADPDGLLAIGGDLSPERLLEAYRKGIFPWYVQGQPILWWSPDPRLILFPQKFHLSRSLRRSLRTRRFMVSMDGCFERVIHLCGAVRSKHREDTWITPEMETAYGLLHRMGVAHSVEVWSGDRLVGGLYGVSLGKAFFGESMFSLENDASKTALAALVSFVLYHGFHWIDCQVTTDHLLRMGAEEIPRNRFLGLLRNAIGEPGIVGRWELPEGWLDPFIGSPPWPSAS</sequence>
<evidence type="ECO:0000256" key="10">
    <source>
        <dbReference type="ARBA" id="ARBA00066767"/>
    </source>
</evidence>
<evidence type="ECO:0000256" key="3">
    <source>
        <dbReference type="ARBA" id="ARBA00022679"/>
    </source>
</evidence>
<dbReference type="PANTHER" id="PTHR30098:SF2">
    <property type="entry name" value="LEUCYL_PHENYLALANYL-TRNA--PROTEIN TRANSFERASE"/>
    <property type="match status" value="1"/>
</dbReference>
<dbReference type="Pfam" id="PF03588">
    <property type="entry name" value="Leu_Phe_trans"/>
    <property type="match status" value="1"/>
</dbReference>
<evidence type="ECO:0000256" key="12">
    <source>
        <dbReference type="ARBA" id="ARBA00077136"/>
    </source>
</evidence>
<dbReference type="InterPro" id="IPR016181">
    <property type="entry name" value="Acyl_CoA_acyltransferase"/>
</dbReference>
<name>A0A7C4RIB3_9BACT</name>
<comment type="catalytic activity">
    <reaction evidence="5 15">
        <text>L-phenylalanyl-tRNA(Phe) + an N-terminal L-alpha-aminoacyl-[protein] = an N-terminal L-phenylalanyl-L-alpha-aminoacyl-[protein] + tRNA(Phe)</text>
        <dbReference type="Rhea" id="RHEA:43632"/>
        <dbReference type="Rhea" id="RHEA-COMP:9668"/>
        <dbReference type="Rhea" id="RHEA-COMP:9699"/>
        <dbReference type="Rhea" id="RHEA-COMP:10636"/>
        <dbReference type="Rhea" id="RHEA-COMP:10637"/>
        <dbReference type="ChEBI" id="CHEBI:78442"/>
        <dbReference type="ChEBI" id="CHEBI:78531"/>
        <dbReference type="ChEBI" id="CHEBI:78597"/>
        <dbReference type="ChEBI" id="CHEBI:83561"/>
        <dbReference type="EC" id="2.3.2.6"/>
    </reaction>
</comment>
<dbReference type="Gene3D" id="3.40.630.70">
    <property type="entry name" value="Leucyl/phenylalanyl-tRNA-protein transferase, C-terminal domain"/>
    <property type="match status" value="1"/>
</dbReference>
<dbReference type="InterPro" id="IPR004616">
    <property type="entry name" value="Leu/Phe-tRNA_Trfase"/>
</dbReference>
<evidence type="ECO:0000256" key="15">
    <source>
        <dbReference type="HAMAP-Rule" id="MF_00688"/>
    </source>
</evidence>
<evidence type="ECO:0000256" key="2">
    <source>
        <dbReference type="ARBA" id="ARBA00022490"/>
    </source>
</evidence>
<comment type="similarity">
    <text evidence="9 15">Belongs to the L/F-transferase family.</text>
</comment>
<evidence type="ECO:0000256" key="8">
    <source>
        <dbReference type="ARBA" id="ARBA00054043"/>
    </source>
</evidence>
<dbReference type="SUPFAM" id="SSF55729">
    <property type="entry name" value="Acyl-CoA N-acyltransferases (Nat)"/>
    <property type="match status" value="1"/>
</dbReference>
<comment type="catalytic activity">
    <reaction evidence="7 15">
        <text>N-terminal L-lysyl-[protein] + L-leucyl-tRNA(Leu) = N-terminal L-leucyl-L-lysyl-[protein] + tRNA(Leu) + H(+)</text>
        <dbReference type="Rhea" id="RHEA:12340"/>
        <dbReference type="Rhea" id="RHEA-COMP:9613"/>
        <dbReference type="Rhea" id="RHEA-COMP:9622"/>
        <dbReference type="Rhea" id="RHEA-COMP:12670"/>
        <dbReference type="Rhea" id="RHEA-COMP:12671"/>
        <dbReference type="ChEBI" id="CHEBI:15378"/>
        <dbReference type="ChEBI" id="CHEBI:65249"/>
        <dbReference type="ChEBI" id="CHEBI:78442"/>
        <dbReference type="ChEBI" id="CHEBI:78494"/>
        <dbReference type="ChEBI" id="CHEBI:133043"/>
        <dbReference type="EC" id="2.3.2.6"/>
    </reaction>
</comment>
<evidence type="ECO:0000256" key="14">
    <source>
        <dbReference type="ARBA" id="ARBA00083640"/>
    </source>
</evidence>
<dbReference type="EC" id="2.3.2.6" evidence="10 15"/>
<dbReference type="GO" id="GO:0008914">
    <property type="term" value="F:leucyl-tRNA--protein transferase activity"/>
    <property type="evidence" value="ECO:0007669"/>
    <property type="project" value="UniProtKB-UniRule"/>
</dbReference>
<comment type="function">
    <text evidence="8 15">Functions in the N-end rule pathway of protein degradation where it conjugates Leu, Phe and, less efficiently, Met from aminoacyl-tRNAs to the N-termini of proteins containing an N-terminal arginine or lysine.</text>
</comment>
<dbReference type="GO" id="GO:0030163">
    <property type="term" value="P:protein catabolic process"/>
    <property type="evidence" value="ECO:0007669"/>
    <property type="project" value="UniProtKB-UniRule"/>
</dbReference>
<dbReference type="NCBIfam" id="TIGR00667">
    <property type="entry name" value="aat"/>
    <property type="match status" value="1"/>
</dbReference>
<gene>
    <name evidence="15" type="primary">aat</name>
    <name evidence="16" type="ORF">ENS29_06920</name>
</gene>
<dbReference type="Gene3D" id="3.30.70.3550">
    <property type="entry name" value="Leucyl/phenylalanyl-tRNA-protein transferase, N-terminal domain"/>
    <property type="match status" value="1"/>
</dbReference>
<evidence type="ECO:0000313" key="16">
    <source>
        <dbReference type="EMBL" id="HGU32569.1"/>
    </source>
</evidence>
<evidence type="ECO:0000256" key="1">
    <source>
        <dbReference type="ARBA" id="ARBA00004496"/>
    </source>
</evidence>
<dbReference type="InterPro" id="IPR042203">
    <property type="entry name" value="Leu/Phe-tRNA_Trfase_C"/>
</dbReference>
<proteinExistence type="inferred from homology"/>
<dbReference type="PANTHER" id="PTHR30098">
    <property type="entry name" value="LEUCYL/PHENYLALANYL-TRNA--PROTEIN TRANSFERASE"/>
    <property type="match status" value="1"/>
</dbReference>
<dbReference type="InterPro" id="IPR042221">
    <property type="entry name" value="Leu/Phe-tRNA_Trfase_N"/>
</dbReference>
<protein>
    <recommendedName>
        <fullName evidence="11 15">Leucyl/phenylalanyl-tRNA--protein transferase</fullName>
        <ecNumber evidence="10 15">2.3.2.6</ecNumber>
    </recommendedName>
    <alternativeName>
        <fullName evidence="12 15">L/F-transferase</fullName>
    </alternativeName>
    <alternativeName>
        <fullName evidence="13 15">Leucyltransferase</fullName>
    </alternativeName>
    <alternativeName>
        <fullName evidence="14 15">Phenyalanyltransferase</fullName>
    </alternativeName>
</protein>
<keyword evidence="3 15" id="KW-0808">Transferase</keyword>
<dbReference type="FunFam" id="3.30.70.3550:FF:000001">
    <property type="entry name" value="Leucyl/phenylalanyl-tRNA--protein transferase"/>
    <property type="match status" value="1"/>
</dbReference>
<evidence type="ECO:0000256" key="4">
    <source>
        <dbReference type="ARBA" id="ARBA00023315"/>
    </source>
</evidence>
<dbReference type="EMBL" id="DSUH01000163">
    <property type="protein sequence ID" value="HGU32569.1"/>
    <property type="molecule type" value="Genomic_DNA"/>
</dbReference>
<comment type="caution">
    <text evidence="16">The sequence shown here is derived from an EMBL/GenBank/DDBJ whole genome shotgun (WGS) entry which is preliminary data.</text>
</comment>
<dbReference type="AlphaFoldDB" id="A0A7C4RIB3"/>
<comment type="catalytic activity">
    <reaction evidence="6 15">
        <text>N-terminal L-arginyl-[protein] + L-leucyl-tRNA(Leu) = N-terminal L-leucyl-L-arginyl-[protein] + tRNA(Leu) + H(+)</text>
        <dbReference type="Rhea" id="RHEA:50416"/>
        <dbReference type="Rhea" id="RHEA-COMP:9613"/>
        <dbReference type="Rhea" id="RHEA-COMP:9622"/>
        <dbReference type="Rhea" id="RHEA-COMP:12672"/>
        <dbReference type="Rhea" id="RHEA-COMP:12673"/>
        <dbReference type="ChEBI" id="CHEBI:15378"/>
        <dbReference type="ChEBI" id="CHEBI:64719"/>
        <dbReference type="ChEBI" id="CHEBI:78442"/>
        <dbReference type="ChEBI" id="CHEBI:78494"/>
        <dbReference type="ChEBI" id="CHEBI:133044"/>
        <dbReference type="EC" id="2.3.2.6"/>
    </reaction>
</comment>
<dbReference type="GO" id="GO:0005737">
    <property type="term" value="C:cytoplasm"/>
    <property type="evidence" value="ECO:0007669"/>
    <property type="project" value="UniProtKB-SubCell"/>
</dbReference>
<evidence type="ECO:0000256" key="9">
    <source>
        <dbReference type="ARBA" id="ARBA00061535"/>
    </source>
</evidence>
<keyword evidence="4 15" id="KW-0012">Acyltransferase</keyword>
<evidence type="ECO:0000256" key="7">
    <source>
        <dbReference type="ARBA" id="ARBA00051538"/>
    </source>
</evidence>
<accession>A0A7C4RIB3</accession>
<reference evidence="16" key="1">
    <citation type="journal article" date="2020" name="mSystems">
        <title>Genome- and Community-Level Interaction Insights into Carbon Utilization and Element Cycling Functions of Hydrothermarchaeota in Hydrothermal Sediment.</title>
        <authorList>
            <person name="Zhou Z."/>
            <person name="Liu Y."/>
            <person name="Xu W."/>
            <person name="Pan J."/>
            <person name="Luo Z.H."/>
            <person name="Li M."/>
        </authorList>
    </citation>
    <scope>NUCLEOTIDE SEQUENCE [LARGE SCALE GENOMIC DNA]</scope>
    <source>
        <strain evidence="16">SpSt-477</strain>
    </source>
</reference>
<keyword evidence="2 15" id="KW-0963">Cytoplasm</keyword>
<evidence type="ECO:0000256" key="6">
    <source>
        <dbReference type="ARBA" id="ARBA00050652"/>
    </source>
</evidence>
<comment type="subcellular location">
    <subcellularLocation>
        <location evidence="1 15">Cytoplasm</location>
    </subcellularLocation>
</comment>